<dbReference type="InterPro" id="IPR016163">
    <property type="entry name" value="Ald_DH_C"/>
</dbReference>
<dbReference type="AlphaFoldDB" id="A0A939MIJ2"/>
<sequence>MSTLTSVNPANEEVLGSYAPDSDAEVERKLAAAAAAVPQLAASGFAERARLMRAAADLLEAELAEVAALITAEMGKPIEQSRGEVLKSAKSMRFYADHAEGFLADSPLEDPSAVGASAAGTRFDPLGVVLAVMPWNYPIWQVIRFAAPALMAGNAGVLKHASCVPQSAIYLGELFTRAGFPEGAFGTLLIGASRVEAVIRDPRVAAVTLTGSEGAGRSIAAAAGDVLKKAVLELGGSDPFIVMPSARLEEAVETAVKARTSNNGQACINAKRFLVHSDVYDAFAAGFARRMAELTIGDPADESVQIGPLSTEQGLRDIEVLVEDARSHGATILAGGHRVGSTGWFYAPTVIADLSRDMRLWWEEAFGPVASLYRVDSLDEALELANDSDFGLGSAFWSEDEAEIARAERELEAGAVFVNGMTISYAELPFGGIKRSGYGRELSKEGIREFCNLKTVWRRL</sequence>
<dbReference type="InterPro" id="IPR044148">
    <property type="entry name" value="ALDH_GabD1-like"/>
</dbReference>
<dbReference type="Gene3D" id="3.40.605.10">
    <property type="entry name" value="Aldehyde Dehydrogenase, Chain A, domain 1"/>
    <property type="match status" value="1"/>
</dbReference>
<dbReference type="GO" id="GO:0004030">
    <property type="term" value="F:aldehyde dehydrogenase [NAD(P)+] activity"/>
    <property type="evidence" value="ECO:0007669"/>
    <property type="project" value="InterPro"/>
</dbReference>
<evidence type="ECO:0000259" key="4">
    <source>
        <dbReference type="Pfam" id="PF00171"/>
    </source>
</evidence>
<accession>A0A939MIJ2</accession>
<gene>
    <name evidence="5" type="ORF">J4H92_06295</name>
</gene>
<keyword evidence="3" id="KW-0560">Oxidoreductase</keyword>
<dbReference type="Pfam" id="PF00171">
    <property type="entry name" value="Aldedh"/>
    <property type="match status" value="1"/>
</dbReference>
<dbReference type="InterPro" id="IPR016162">
    <property type="entry name" value="Ald_DH_N"/>
</dbReference>
<evidence type="ECO:0000313" key="6">
    <source>
        <dbReference type="Proteomes" id="UP000664382"/>
    </source>
</evidence>
<dbReference type="SUPFAM" id="SSF53720">
    <property type="entry name" value="ALDH-like"/>
    <property type="match status" value="1"/>
</dbReference>
<comment type="caution">
    <text evidence="5">The sequence shown here is derived from an EMBL/GenBank/DDBJ whole genome shotgun (WGS) entry which is preliminary data.</text>
</comment>
<evidence type="ECO:0000256" key="3">
    <source>
        <dbReference type="ARBA" id="ARBA00023002"/>
    </source>
</evidence>
<dbReference type="Proteomes" id="UP000664382">
    <property type="component" value="Unassembled WGS sequence"/>
</dbReference>
<organism evidence="5 6">
    <name type="scientific">Leucobacter weissii</name>
    <dbReference type="NCBI Taxonomy" id="1983706"/>
    <lineage>
        <taxon>Bacteria</taxon>
        <taxon>Bacillati</taxon>
        <taxon>Actinomycetota</taxon>
        <taxon>Actinomycetes</taxon>
        <taxon>Micrococcales</taxon>
        <taxon>Microbacteriaceae</taxon>
        <taxon>Leucobacter</taxon>
    </lineage>
</organism>
<dbReference type="FunFam" id="3.40.605.10:FF:000012">
    <property type="entry name" value="NAD-dependent succinate-semialdehyde dehydrogenase"/>
    <property type="match status" value="1"/>
</dbReference>
<evidence type="ECO:0000256" key="1">
    <source>
        <dbReference type="ARBA" id="ARBA00009986"/>
    </source>
</evidence>
<comment type="similarity">
    <text evidence="1">Belongs to the aldehyde dehydrogenase family.</text>
</comment>
<dbReference type="FunFam" id="3.40.309.10:FF:000010">
    <property type="entry name" value="Gamma-aminobutyraldehyde dehydrogenase"/>
    <property type="match status" value="1"/>
</dbReference>
<evidence type="ECO:0000256" key="2">
    <source>
        <dbReference type="ARBA" id="ARBA00022857"/>
    </source>
</evidence>
<name>A0A939MIJ2_9MICO</name>
<proteinExistence type="inferred from homology"/>
<protein>
    <submittedName>
        <fullName evidence="5">Aldehyde dehydrogenase family protein</fullName>
    </submittedName>
</protein>
<dbReference type="PANTHER" id="PTHR43217:SF1">
    <property type="entry name" value="SUCCINATE SEMIALDEHYDE DEHYDROGENASE [NAD(P)+] SAD"/>
    <property type="match status" value="1"/>
</dbReference>
<dbReference type="CDD" id="cd07100">
    <property type="entry name" value="ALDH_SSADH1_GabD1"/>
    <property type="match status" value="1"/>
</dbReference>
<dbReference type="GO" id="GO:0004777">
    <property type="term" value="F:succinate-semialdehyde dehydrogenase (NAD+) activity"/>
    <property type="evidence" value="ECO:0007669"/>
    <property type="project" value="TreeGrafter"/>
</dbReference>
<dbReference type="EMBL" id="JAGDYM010000006">
    <property type="protein sequence ID" value="MBO1901559.1"/>
    <property type="molecule type" value="Genomic_DNA"/>
</dbReference>
<dbReference type="InterPro" id="IPR016161">
    <property type="entry name" value="Ald_DH/histidinol_DH"/>
</dbReference>
<evidence type="ECO:0000313" key="5">
    <source>
        <dbReference type="EMBL" id="MBO1901559.1"/>
    </source>
</evidence>
<dbReference type="InterPro" id="IPR015590">
    <property type="entry name" value="Aldehyde_DH_dom"/>
</dbReference>
<reference evidence="5" key="1">
    <citation type="submission" date="2021-03" db="EMBL/GenBank/DDBJ databases">
        <title>Leucobacter chromiisoli sp. nov., isolated from chromium-containing soil of chemical plant.</title>
        <authorList>
            <person name="Xu Z."/>
        </authorList>
    </citation>
    <scope>NUCLEOTIDE SEQUENCE</scope>
    <source>
        <strain evidence="5">S27</strain>
    </source>
</reference>
<keyword evidence="6" id="KW-1185">Reference proteome</keyword>
<feature type="domain" description="Aldehyde dehydrogenase" evidence="4">
    <location>
        <begin position="3"/>
        <end position="456"/>
    </location>
</feature>
<dbReference type="PANTHER" id="PTHR43217">
    <property type="entry name" value="SUCCINATE SEMIALDEHYDE DEHYDROGENASE [NAD(P)+] SAD"/>
    <property type="match status" value="1"/>
</dbReference>
<dbReference type="Gene3D" id="3.40.309.10">
    <property type="entry name" value="Aldehyde Dehydrogenase, Chain A, domain 2"/>
    <property type="match status" value="1"/>
</dbReference>
<dbReference type="InterPro" id="IPR047110">
    <property type="entry name" value="GABD/Sad-like"/>
</dbReference>
<dbReference type="RefSeq" id="WP_208097276.1">
    <property type="nucleotide sequence ID" value="NZ_JAGDYM010000006.1"/>
</dbReference>
<keyword evidence="2" id="KW-0521">NADP</keyword>